<dbReference type="GO" id="GO:0005886">
    <property type="term" value="C:plasma membrane"/>
    <property type="evidence" value="ECO:0007669"/>
    <property type="project" value="UniProtKB-SubCell"/>
</dbReference>
<evidence type="ECO:0000313" key="8">
    <source>
        <dbReference type="EMBL" id="MUG46171.1"/>
    </source>
</evidence>
<evidence type="ECO:0000256" key="3">
    <source>
        <dbReference type="ARBA" id="ARBA00022475"/>
    </source>
</evidence>
<dbReference type="AlphaFoldDB" id="A0A7X2Z232"/>
<comment type="similarity">
    <text evidence="2">Belongs to the chromate ion transporter (CHR) (TC 2.A.51) family.</text>
</comment>
<dbReference type="Proteomes" id="UP000447876">
    <property type="component" value="Unassembled WGS sequence"/>
</dbReference>
<evidence type="ECO:0000256" key="7">
    <source>
        <dbReference type="SAM" id="Phobius"/>
    </source>
</evidence>
<sequence>MRTGFISKLIILRDLFWTFFKIGPSTFGGGYAMISTIEHEVVEQRQWMDGREISDIFSIAGSAPGGVGVNSSAFIGYRLGKIPGAVAAVLGITLPTFLILIGLSAGYALLQNEPKMIAAFKGINGAVIGLIAVAAYRMGKTSLFDLSTKLVTIASLLLLLFTGLNPIFLILIGLAAGNVIMGVKKTLGLPLHTNKESQAASSGTEFIEYYI</sequence>
<keyword evidence="4 7" id="KW-0812">Transmembrane</keyword>
<name>A0A7X2Z232_9BACL</name>
<evidence type="ECO:0000256" key="5">
    <source>
        <dbReference type="ARBA" id="ARBA00022989"/>
    </source>
</evidence>
<organism evidence="8 9">
    <name type="scientific">Paenibacillus woosongensis</name>
    <dbReference type="NCBI Taxonomy" id="307580"/>
    <lineage>
        <taxon>Bacteria</taxon>
        <taxon>Bacillati</taxon>
        <taxon>Bacillota</taxon>
        <taxon>Bacilli</taxon>
        <taxon>Bacillales</taxon>
        <taxon>Paenibacillaceae</taxon>
        <taxon>Paenibacillus</taxon>
    </lineage>
</organism>
<dbReference type="GO" id="GO:0015109">
    <property type="term" value="F:chromate transmembrane transporter activity"/>
    <property type="evidence" value="ECO:0007669"/>
    <property type="project" value="InterPro"/>
</dbReference>
<keyword evidence="3" id="KW-1003">Cell membrane</keyword>
<feature type="transmembrane region" description="Helical" evidence="7">
    <location>
        <begin position="85"/>
        <end position="110"/>
    </location>
</feature>
<dbReference type="InterPro" id="IPR052518">
    <property type="entry name" value="CHR_Transporter"/>
</dbReference>
<dbReference type="InterPro" id="IPR003370">
    <property type="entry name" value="Chromate_transpt"/>
</dbReference>
<evidence type="ECO:0000256" key="2">
    <source>
        <dbReference type="ARBA" id="ARBA00005262"/>
    </source>
</evidence>
<keyword evidence="5 7" id="KW-1133">Transmembrane helix</keyword>
<keyword evidence="6 7" id="KW-0472">Membrane</keyword>
<protein>
    <submittedName>
        <fullName evidence="8">Chromate transporter</fullName>
    </submittedName>
</protein>
<feature type="transmembrane region" description="Helical" evidence="7">
    <location>
        <begin position="156"/>
        <end position="181"/>
    </location>
</feature>
<dbReference type="PANTHER" id="PTHR43663:SF2">
    <property type="entry name" value="CHROMATE TRANSPORT PROTEIN-RELATED"/>
    <property type="match status" value="1"/>
</dbReference>
<evidence type="ECO:0000256" key="1">
    <source>
        <dbReference type="ARBA" id="ARBA00004651"/>
    </source>
</evidence>
<dbReference type="Pfam" id="PF02417">
    <property type="entry name" value="Chromate_transp"/>
    <property type="match status" value="1"/>
</dbReference>
<dbReference type="RefSeq" id="WP_155611576.1">
    <property type="nucleotide sequence ID" value="NZ_WNZW01000005.1"/>
</dbReference>
<comment type="caution">
    <text evidence="8">The sequence shown here is derived from an EMBL/GenBank/DDBJ whole genome shotgun (WGS) entry which is preliminary data.</text>
</comment>
<evidence type="ECO:0000313" key="9">
    <source>
        <dbReference type="Proteomes" id="UP000447876"/>
    </source>
</evidence>
<gene>
    <name evidence="8" type="ORF">GNP95_14355</name>
</gene>
<dbReference type="PANTHER" id="PTHR43663">
    <property type="entry name" value="CHROMATE TRANSPORT PROTEIN-RELATED"/>
    <property type="match status" value="1"/>
</dbReference>
<accession>A0A7X2Z232</accession>
<comment type="subcellular location">
    <subcellularLocation>
        <location evidence="1">Cell membrane</location>
        <topology evidence="1">Multi-pass membrane protein</topology>
    </subcellularLocation>
</comment>
<feature type="transmembrane region" description="Helical" evidence="7">
    <location>
        <begin position="116"/>
        <end position="136"/>
    </location>
</feature>
<dbReference type="EMBL" id="WNZW01000005">
    <property type="protein sequence ID" value="MUG46171.1"/>
    <property type="molecule type" value="Genomic_DNA"/>
</dbReference>
<dbReference type="OrthoDB" id="9027281at2"/>
<reference evidence="8 9" key="1">
    <citation type="submission" date="2019-11" db="EMBL/GenBank/DDBJ databases">
        <title>Draft genome sequences of five Paenibacillus species of dairy origin.</title>
        <authorList>
            <person name="Olajide A.M."/>
            <person name="Chen S."/>
            <person name="Lapointe G."/>
        </authorList>
    </citation>
    <scope>NUCLEOTIDE SEQUENCE [LARGE SCALE GENOMIC DNA]</scope>
    <source>
        <strain evidence="8 9">12CR55</strain>
    </source>
</reference>
<proteinExistence type="inferred from homology"/>
<evidence type="ECO:0000256" key="6">
    <source>
        <dbReference type="ARBA" id="ARBA00023136"/>
    </source>
</evidence>
<evidence type="ECO:0000256" key="4">
    <source>
        <dbReference type="ARBA" id="ARBA00022692"/>
    </source>
</evidence>